<dbReference type="InterPro" id="IPR051401">
    <property type="entry name" value="GtrA_CellWall_Glycosyl"/>
</dbReference>
<dbReference type="Pfam" id="PF04138">
    <property type="entry name" value="GtrA_DPMS_TM"/>
    <property type="match status" value="1"/>
</dbReference>
<keyword evidence="5 7" id="KW-0472">Membrane</keyword>
<dbReference type="GO" id="GO:0005886">
    <property type="term" value="C:plasma membrane"/>
    <property type="evidence" value="ECO:0007669"/>
    <property type="project" value="TreeGrafter"/>
</dbReference>
<comment type="subcellular location">
    <subcellularLocation>
        <location evidence="1">Membrane</location>
        <topology evidence="1">Multi-pass membrane protein</topology>
    </subcellularLocation>
</comment>
<evidence type="ECO:0000259" key="8">
    <source>
        <dbReference type="Pfam" id="PF04138"/>
    </source>
</evidence>
<evidence type="ECO:0000256" key="3">
    <source>
        <dbReference type="ARBA" id="ARBA00022692"/>
    </source>
</evidence>
<gene>
    <name evidence="9" type="ORF">D4765_07315</name>
</gene>
<comment type="similarity">
    <text evidence="2">Belongs to the GtrA family.</text>
</comment>
<evidence type="ECO:0000256" key="2">
    <source>
        <dbReference type="ARBA" id="ARBA00009399"/>
    </source>
</evidence>
<dbReference type="InterPro" id="IPR007267">
    <property type="entry name" value="GtrA_DPMS_TM"/>
</dbReference>
<dbReference type="PANTHER" id="PTHR38459:SF1">
    <property type="entry name" value="PROPHAGE BACTOPRENOL-LINKED GLUCOSE TRANSLOCASE HOMOLOG"/>
    <property type="match status" value="1"/>
</dbReference>
<dbReference type="RefSeq" id="WP_136641633.1">
    <property type="nucleotide sequence ID" value="NZ_QYRT01000010.1"/>
</dbReference>
<evidence type="ECO:0000256" key="1">
    <source>
        <dbReference type="ARBA" id="ARBA00004141"/>
    </source>
</evidence>
<evidence type="ECO:0000256" key="5">
    <source>
        <dbReference type="ARBA" id="ARBA00023136"/>
    </source>
</evidence>
<proteinExistence type="inferred from homology"/>
<evidence type="ECO:0000313" key="9">
    <source>
        <dbReference type="EMBL" id="TIH37813.1"/>
    </source>
</evidence>
<feature type="transmembrane region" description="Helical" evidence="7">
    <location>
        <begin position="126"/>
        <end position="143"/>
    </location>
</feature>
<dbReference type="Proteomes" id="UP000306192">
    <property type="component" value="Unassembled WGS sequence"/>
</dbReference>
<evidence type="ECO:0000256" key="7">
    <source>
        <dbReference type="SAM" id="Phobius"/>
    </source>
</evidence>
<feature type="transmembrane region" description="Helical" evidence="7">
    <location>
        <begin position="54"/>
        <end position="73"/>
    </location>
</feature>
<name>A0A4T2C0N8_9MICO</name>
<feature type="transmembrane region" description="Helical" evidence="7">
    <location>
        <begin position="20"/>
        <end position="42"/>
    </location>
</feature>
<dbReference type="AlphaFoldDB" id="A0A4T2C0N8"/>
<keyword evidence="10" id="KW-1185">Reference proteome</keyword>
<feature type="transmembrane region" description="Helical" evidence="7">
    <location>
        <begin position="94"/>
        <end position="114"/>
    </location>
</feature>
<dbReference type="OrthoDB" id="9807815at2"/>
<feature type="compositionally biased region" description="Basic and acidic residues" evidence="6">
    <location>
        <begin position="196"/>
        <end position="213"/>
    </location>
</feature>
<accession>A0A4T2C0N8</accession>
<evidence type="ECO:0000256" key="4">
    <source>
        <dbReference type="ARBA" id="ARBA00022989"/>
    </source>
</evidence>
<feature type="region of interest" description="Disordered" evidence="6">
    <location>
        <begin position="178"/>
        <end position="213"/>
    </location>
</feature>
<organism evidence="9 10">
    <name type="scientific">Subtercola vilae</name>
    <dbReference type="NCBI Taxonomy" id="2056433"/>
    <lineage>
        <taxon>Bacteria</taxon>
        <taxon>Bacillati</taxon>
        <taxon>Actinomycetota</taxon>
        <taxon>Actinomycetes</taxon>
        <taxon>Micrococcales</taxon>
        <taxon>Microbacteriaceae</taxon>
        <taxon>Subtercola</taxon>
    </lineage>
</organism>
<keyword evidence="4 7" id="KW-1133">Transmembrane helix</keyword>
<sequence>MFNRLAAAGRSFYGTLIRYLLKFGIVGGIGFVVDFAVFNWLLVGGLGDQHLLSGPLGAKVAAVAAATIVTWFGNRYWTFREHRRTNYIKELLEFSVVAVSGLLINLLCLWFSHYVLGFTSLLADNISGQFIGTGFATLFRFALYRYWVFGHHRGHAVVDAEQKAELAAVAIFENDDAAEARASAPHAPRPPHALRPPHEPRTLPDDTAKGPRL</sequence>
<evidence type="ECO:0000313" key="10">
    <source>
        <dbReference type="Proteomes" id="UP000306192"/>
    </source>
</evidence>
<protein>
    <submittedName>
        <fullName evidence="9">GtrA family protein</fullName>
    </submittedName>
</protein>
<dbReference type="GO" id="GO:0000271">
    <property type="term" value="P:polysaccharide biosynthetic process"/>
    <property type="evidence" value="ECO:0007669"/>
    <property type="project" value="InterPro"/>
</dbReference>
<comment type="caution">
    <text evidence="9">The sequence shown here is derived from an EMBL/GenBank/DDBJ whole genome shotgun (WGS) entry which is preliminary data.</text>
</comment>
<reference evidence="9 10" key="1">
    <citation type="journal article" date="2019" name="Microorganisms">
        <title>Systematic Affiliation and Genome Analysis of Subtercola vilae DB165(T) with Particular Emphasis on Cold Adaptation of an Isolate from a High-Altitude Cold Volcano Lake.</title>
        <authorList>
            <person name="Villalobos A.S."/>
            <person name="Wiese J."/>
            <person name="Imhoff J.F."/>
            <person name="Dorador C."/>
            <person name="Keller A."/>
            <person name="Hentschel U."/>
        </authorList>
    </citation>
    <scope>NUCLEOTIDE SEQUENCE [LARGE SCALE GENOMIC DNA]</scope>
    <source>
        <strain evidence="9 10">DB165</strain>
    </source>
</reference>
<evidence type="ECO:0000256" key="6">
    <source>
        <dbReference type="SAM" id="MobiDB-lite"/>
    </source>
</evidence>
<feature type="domain" description="GtrA/DPMS transmembrane" evidence="8">
    <location>
        <begin position="22"/>
        <end position="149"/>
    </location>
</feature>
<keyword evidence="3 7" id="KW-0812">Transmembrane</keyword>
<dbReference type="EMBL" id="QYRT01000010">
    <property type="protein sequence ID" value="TIH37813.1"/>
    <property type="molecule type" value="Genomic_DNA"/>
</dbReference>
<dbReference type="PANTHER" id="PTHR38459">
    <property type="entry name" value="PROPHAGE BACTOPRENOL-LINKED GLUCOSE TRANSLOCASE HOMOLOG"/>
    <property type="match status" value="1"/>
</dbReference>